<name>A0A6C0D2P6_9ZZZZ</name>
<reference evidence="1" key="1">
    <citation type="journal article" date="2020" name="Nature">
        <title>Giant virus diversity and host interactions through global metagenomics.</title>
        <authorList>
            <person name="Schulz F."/>
            <person name="Roux S."/>
            <person name="Paez-Espino D."/>
            <person name="Jungbluth S."/>
            <person name="Walsh D.A."/>
            <person name="Denef V.J."/>
            <person name="McMahon K.D."/>
            <person name="Konstantinidis K.T."/>
            <person name="Eloe-Fadrosh E.A."/>
            <person name="Kyrpides N.C."/>
            <person name="Woyke T."/>
        </authorList>
    </citation>
    <scope>NUCLEOTIDE SEQUENCE</scope>
    <source>
        <strain evidence="1">GVMAG-M-3300023174-107</strain>
    </source>
</reference>
<accession>A0A6C0D2P6</accession>
<evidence type="ECO:0000313" key="1">
    <source>
        <dbReference type="EMBL" id="QHT10723.1"/>
    </source>
</evidence>
<sequence>MSATNVNIEKFAEFTHLLTKDYRILYLTVEVAYPSPLQWTFFINELNENLNVLKKLDCRFAFILDMNKIGLISSNYILEFVNVLKSESELLESKLIASSIIYEGSLINKLFEIVKYFYETKKPIEFVSDMRKAIAFIESHEKD</sequence>
<organism evidence="1">
    <name type="scientific">viral metagenome</name>
    <dbReference type="NCBI Taxonomy" id="1070528"/>
    <lineage>
        <taxon>unclassified sequences</taxon>
        <taxon>metagenomes</taxon>
        <taxon>organismal metagenomes</taxon>
    </lineage>
</organism>
<protein>
    <recommendedName>
        <fullName evidence="2">STAS/SEC14 domain-containing protein</fullName>
    </recommendedName>
</protein>
<dbReference type="EMBL" id="MN739525">
    <property type="protein sequence ID" value="QHT10723.1"/>
    <property type="molecule type" value="Genomic_DNA"/>
</dbReference>
<evidence type="ECO:0008006" key="2">
    <source>
        <dbReference type="Google" id="ProtNLM"/>
    </source>
</evidence>
<dbReference type="AlphaFoldDB" id="A0A6C0D2P6"/>
<proteinExistence type="predicted"/>